<gene>
    <name evidence="2" type="ORF">A4R26_05105</name>
</gene>
<evidence type="ECO:0000313" key="2">
    <source>
        <dbReference type="EMBL" id="OQP56542.1"/>
    </source>
</evidence>
<protein>
    <submittedName>
        <fullName evidence="2">Uncharacterized protein</fullName>
    </submittedName>
</protein>
<keyword evidence="1" id="KW-0472">Membrane</keyword>
<keyword evidence="1" id="KW-1133">Transmembrane helix</keyword>
<dbReference type="AlphaFoldDB" id="A0A1V9FE03"/>
<proteinExistence type="predicted"/>
<evidence type="ECO:0000313" key="3">
    <source>
        <dbReference type="Proteomes" id="UP000192276"/>
    </source>
</evidence>
<comment type="caution">
    <text evidence="2">The sequence shown here is derived from an EMBL/GenBank/DDBJ whole genome shotgun (WGS) entry which is preliminary data.</text>
</comment>
<dbReference type="EMBL" id="LWBP01000199">
    <property type="protein sequence ID" value="OQP56542.1"/>
    <property type="molecule type" value="Genomic_DNA"/>
</dbReference>
<feature type="transmembrane region" description="Helical" evidence="1">
    <location>
        <begin position="6"/>
        <end position="27"/>
    </location>
</feature>
<keyword evidence="3" id="KW-1185">Reference proteome</keyword>
<evidence type="ECO:0000256" key="1">
    <source>
        <dbReference type="SAM" id="Phobius"/>
    </source>
</evidence>
<dbReference type="Proteomes" id="UP000192276">
    <property type="component" value="Unassembled WGS sequence"/>
</dbReference>
<sequence length="185" mass="21720">MWLFISILIILTVFFIYQYVTFIRVYYVGQSIHKFRELRTEVAIFLSANVKTQLSFEEAIKYQQFLMSLNAIIKYFDLLHPELIKFSTVRSLPSKLLYTSEKLTSDPQNGSIPGQYKEKIKECYLTLFKAIPFCRFRVYIFFLRLVATLSIKLGIGRYKKKLNTIEKLSKLEKDIQSGQSLPCNP</sequence>
<keyword evidence="1" id="KW-0812">Transmembrane</keyword>
<organism evidence="2 3">
    <name type="scientific">Niastella populi</name>
    <dbReference type="NCBI Taxonomy" id="550983"/>
    <lineage>
        <taxon>Bacteria</taxon>
        <taxon>Pseudomonadati</taxon>
        <taxon>Bacteroidota</taxon>
        <taxon>Chitinophagia</taxon>
        <taxon>Chitinophagales</taxon>
        <taxon>Chitinophagaceae</taxon>
        <taxon>Niastella</taxon>
    </lineage>
</organism>
<dbReference type="STRING" id="550983.A4R26_05105"/>
<reference evidence="3" key="1">
    <citation type="submission" date="2016-04" db="EMBL/GenBank/DDBJ databases">
        <authorList>
            <person name="Chen L."/>
            <person name="Zhuang W."/>
            <person name="Wang G."/>
        </authorList>
    </citation>
    <scope>NUCLEOTIDE SEQUENCE [LARGE SCALE GENOMIC DNA]</scope>
    <source>
        <strain evidence="3">208</strain>
    </source>
</reference>
<name>A0A1V9FE03_9BACT</name>
<dbReference type="RefSeq" id="WP_081168749.1">
    <property type="nucleotide sequence ID" value="NZ_LWBP01000199.1"/>
</dbReference>
<accession>A0A1V9FE03</accession>